<feature type="region of interest" description="Disordered" evidence="1">
    <location>
        <begin position="643"/>
        <end position="771"/>
    </location>
</feature>
<dbReference type="PANTHER" id="PTHR38248:SF2">
    <property type="entry name" value="FUNK1 11"/>
    <property type="match status" value="1"/>
</dbReference>
<reference evidence="3" key="1">
    <citation type="submission" date="2022-11" db="EMBL/GenBank/DDBJ databases">
        <title>Genome Sequence of Cubamyces cubensis.</title>
        <authorList>
            <person name="Buettner E."/>
        </authorList>
    </citation>
    <scope>NUCLEOTIDE SEQUENCE</scope>
    <source>
        <strain evidence="3">MPL-01</strain>
    </source>
</reference>
<feature type="compositionally biased region" description="Pro residues" evidence="1">
    <location>
        <begin position="649"/>
        <end position="664"/>
    </location>
</feature>
<evidence type="ECO:0000259" key="2">
    <source>
        <dbReference type="Pfam" id="PF17667"/>
    </source>
</evidence>
<dbReference type="AlphaFoldDB" id="A0AAD7THY3"/>
<evidence type="ECO:0000313" key="3">
    <source>
        <dbReference type="EMBL" id="KAJ8457588.1"/>
    </source>
</evidence>
<dbReference type="InterPro" id="IPR011009">
    <property type="entry name" value="Kinase-like_dom_sf"/>
</dbReference>
<protein>
    <recommendedName>
        <fullName evidence="2">Fungal-type protein kinase domain-containing protein</fullName>
    </recommendedName>
</protein>
<sequence length="771" mass="87057">MPVATFMDTFLKSTSADRDDLLSFENAFNTVPERADSAAEICEPLFQALNKSTKHRSRCPGFVFDQTISRSIRSSRLGYAKPHICCFTPENLQLVGQADPKLRVELGYAELIVQVTADPSLDYFIDPDTGTNHGDLAAHDFVRNLPDNSSQHKELTRAFGLHISFATEIFARQHRLHLFTVSLAGSLARFVRWDRSGCIVSRAFDIRDNPDLLAEFFWRFSKLTDAERGYDLTVRTASPEEEELFHDAIKDYVQVQLDGPGQTELEKALVTHYQRGHVTVVPVWSQDSKPEDNPQRFLVSRPVVTPLTLDGRCTRGYWSVNVATRRVCFLKDTWRTFARPGSEGGTLENLNKLGVRNIPSLAIHGDVRSTDDPGGPAQDTQTDQFVDEAWARRIGGRDVIVTRRRHYRLVTHTVGYGLKDLRGTEELLHATYDAFVAMQDALAKDKRLHRDLSVGNIILVKEPDRNVRRGYLIDWDASIRVDKKGEALREGRAGTWSFMSIRMLSFNHAEYKHTIKDDMESLLYVVLYCALLYLPHRFTAKNLTALYDKFFEECQDFGTTMYGGVGKDANGANRTWTRRVRFGSPALQEWLDTVMNYHSPLAEDGEKYEGMWEVDKLDTFWSNFLETHELERDNRTVNKISMASQYDPDSPPTDPPTPPSPSPIPYAASTPSSSSSYDKHSDEGPERKRTRLDHSPPARARTPAPVRDRRSGPPTVVPLRRSQRIRDQQNKSKAAAAAAPAPPSGISSQRKRGATSARGRGRGRGRGRSRK</sequence>
<dbReference type="SUPFAM" id="SSF56112">
    <property type="entry name" value="Protein kinase-like (PK-like)"/>
    <property type="match status" value="1"/>
</dbReference>
<feature type="compositionally biased region" description="Basic and acidic residues" evidence="1">
    <location>
        <begin position="677"/>
        <end position="696"/>
    </location>
</feature>
<organism evidence="3 4">
    <name type="scientific">Trametes cubensis</name>
    <dbReference type="NCBI Taxonomy" id="1111947"/>
    <lineage>
        <taxon>Eukaryota</taxon>
        <taxon>Fungi</taxon>
        <taxon>Dikarya</taxon>
        <taxon>Basidiomycota</taxon>
        <taxon>Agaricomycotina</taxon>
        <taxon>Agaricomycetes</taxon>
        <taxon>Polyporales</taxon>
        <taxon>Polyporaceae</taxon>
        <taxon>Trametes</taxon>
    </lineage>
</organism>
<feature type="compositionally biased region" description="Low complexity" evidence="1">
    <location>
        <begin position="665"/>
        <end position="676"/>
    </location>
</feature>
<dbReference type="EMBL" id="JAPEVG010000545">
    <property type="protein sequence ID" value="KAJ8457588.1"/>
    <property type="molecule type" value="Genomic_DNA"/>
</dbReference>
<evidence type="ECO:0000313" key="4">
    <source>
        <dbReference type="Proteomes" id="UP001215151"/>
    </source>
</evidence>
<dbReference type="PANTHER" id="PTHR38248">
    <property type="entry name" value="FUNK1 6"/>
    <property type="match status" value="1"/>
</dbReference>
<feature type="compositionally biased region" description="Basic residues" evidence="1">
    <location>
        <begin position="749"/>
        <end position="771"/>
    </location>
</feature>
<accession>A0AAD7THY3</accession>
<feature type="domain" description="Fungal-type protein kinase" evidence="2">
    <location>
        <begin position="163"/>
        <end position="528"/>
    </location>
</feature>
<dbReference type="Proteomes" id="UP001215151">
    <property type="component" value="Unassembled WGS sequence"/>
</dbReference>
<name>A0AAD7THY3_9APHY</name>
<proteinExistence type="predicted"/>
<dbReference type="Gene3D" id="1.10.510.10">
    <property type="entry name" value="Transferase(Phosphotransferase) domain 1"/>
    <property type="match status" value="1"/>
</dbReference>
<keyword evidence="4" id="KW-1185">Reference proteome</keyword>
<comment type="caution">
    <text evidence="3">The sequence shown here is derived from an EMBL/GenBank/DDBJ whole genome shotgun (WGS) entry which is preliminary data.</text>
</comment>
<dbReference type="InterPro" id="IPR040976">
    <property type="entry name" value="Pkinase_fungal"/>
</dbReference>
<dbReference type="Pfam" id="PF17667">
    <property type="entry name" value="Pkinase_fungal"/>
    <property type="match status" value="1"/>
</dbReference>
<gene>
    <name evidence="3" type="ORF">ONZ51_g11440</name>
</gene>
<evidence type="ECO:0000256" key="1">
    <source>
        <dbReference type="SAM" id="MobiDB-lite"/>
    </source>
</evidence>